<evidence type="ECO:0000313" key="5">
    <source>
        <dbReference type="Proteomes" id="UP000002608"/>
    </source>
</evidence>
<dbReference type="EC" id="3.1.4.-" evidence="2"/>
<dbReference type="SUPFAM" id="SSF56300">
    <property type="entry name" value="Metallo-dependent phosphatases"/>
    <property type="match status" value="1"/>
</dbReference>
<dbReference type="STRING" id="398579.Spea_4059"/>
<protein>
    <recommendedName>
        <fullName evidence="2">Phosphoesterase</fullName>
        <ecNumber evidence="2">3.1.4.-</ecNumber>
    </recommendedName>
</protein>
<sequence length="185" mass="20434">MKLFIASDLHGSVIATQAMLTRFEQSGAQYLILLGDMLNHGPRNAIPDGYNPTALAETLNQYADKIIAVRGNCDSEVDQMLLQFPITASFAQVLMPQMRLFLTHGHIYNPDNLPPLQAGDALVYGHTHIAVAEYRDDILLFNPGSTTIPRNGARASYGLITDTECQVRAIDNDELLLSCPIRHTR</sequence>
<dbReference type="EMBL" id="CP000851">
    <property type="protein sequence ID" value="ABV89369.1"/>
    <property type="molecule type" value="Genomic_DNA"/>
</dbReference>
<reference evidence="4 5" key="1">
    <citation type="submission" date="2007-10" db="EMBL/GenBank/DDBJ databases">
        <title>Complete sequence of Shewanella pealeana ATCC 700345.</title>
        <authorList>
            <consortium name="US DOE Joint Genome Institute"/>
            <person name="Copeland A."/>
            <person name="Lucas S."/>
            <person name="Lapidus A."/>
            <person name="Barry K."/>
            <person name="Glavina del Rio T."/>
            <person name="Dalin E."/>
            <person name="Tice H."/>
            <person name="Pitluck S."/>
            <person name="Chertkov O."/>
            <person name="Brettin T."/>
            <person name="Bruce D."/>
            <person name="Detter J.C."/>
            <person name="Han C."/>
            <person name="Schmutz J."/>
            <person name="Larimer F."/>
            <person name="Land M."/>
            <person name="Hauser L."/>
            <person name="Kyrpides N."/>
            <person name="Kim E."/>
            <person name="Zhao J.-S.Z."/>
            <person name="Manno D."/>
            <person name="Hawari J."/>
            <person name="Richardson P."/>
        </authorList>
    </citation>
    <scope>NUCLEOTIDE SEQUENCE [LARGE SCALE GENOMIC DNA]</scope>
    <source>
        <strain evidence="5">ATCC 700345 / ANG-SQ1</strain>
    </source>
</reference>
<evidence type="ECO:0000313" key="4">
    <source>
        <dbReference type="EMBL" id="ABV89369.1"/>
    </source>
</evidence>
<dbReference type="GO" id="GO:0046872">
    <property type="term" value="F:metal ion binding"/>
    <property type="evidence" value="ECO:0007669"/>
    <property type="project" value="UniProtKB-KW"/>
</dbReference>
<dbReference type="KEGG" id="spl:Spea_4059"/>
<dbReference type="NCBIfam" id="NF006988">
    <property type="entry name" value="PRK09453.1"/>
    <property type="match status" value="1"/>
</dbReference>
<dbReference type="RefSeq" id="WP_012157249.1">
    <property type="nucleotide sequence ID" value="NC_009901.1"/>
</dbReference>
<organism evidence="4 5">
    <name type="scientific">Shewanella pealeana (strain ATCC 700345 / ANG-SQ1)</name>
    <dbReference type="NCBI Taxonomy" id="398579"/>
    <lineage>
        <taxon>Bacteria</taxon>
        <taxon>Pseudomonadati</taxon>
        <taxon>Pseudomonadota</taxon>
        <taxon>Gammaproteobacteria</taxon>
        <taxon>Alteromonadales</taxon>
        <taxon>Shewanellaceae</taxon>
        <taxon>Shewanella</taxon>
    </lineage>
</organism>
<dbReference type="InterPro" id="IPR041802">
    <property type="entry name" value="MPP_YfcE"/>
</dbReference>
<keyword evidence="2" id="KW-0479">Metal-binding</keyword>
<comment type="cofactor">
    <cofactor evidence="2">
        <name>a divalent metal cation</name>
        <dbReference type="ChEBI" id="CHEBI:60240"/>
    </cofactor>
</comment>
<dbReference type="GO" id="GO:0016787">
    <property type="term" value="F:hydrolase activity"/>
    <property type="evidence" value="ECO:0007669"/>
    <property type="project" value="UniProtKB-UniRule"/>
</dbReference>
<dbReference type="InterPro" id="IPR000979">
    <property type="entry name" value="Phosphodiesterase_MJ0936/Vps29"/>
</dbReference>
<dbReference type="HOGENOM" id="CLU_063749_1_1_6"/>
<dbReference type="InterPro" id="IPR029052">
    <property type="entry name" value="Metallo-depent_PP-like"/>
</dbReference>
<dbReference type="Proteomes" id="UP000002608">
    <property type="component" value="Chromosome"/>
</dbReference>
<gene>
    <name evidence="4" type="ordered locus">Spea_4059</name>
</gene>
<dbReference type="Gene3D" id="3.60.21.10">
    <property type="match status" value="1"/>
</dbReference>
<dbReference type="CDD" id="cd00841">
    <property type="entry name" value="MPP_YfcE"/>
    <property type="match status" value="1"/>
</dbReference>
<accession>A8H9Y2</accession>
<dbReference type="NCBIfam" id="TIGR00040">
    <property type="entry name" value="yfcE"/>
    <property type="match status" value="1"/>
</dbReference>
<evidence type="ECO:0000256" key="2">
    <source>
        <dbReference type="RuleBase" id="RU362039"/>
    </source>
</evidence>
<dbReference type="OrthoDB" id="9800565at2"/>
<comment type="similarity">
    <text evidence="1 2">Belongs to the metallophosphoesterase superfamily. YfcE family.</text>
</comment>
<evidence type="ECO:0000259" key="3">
    <source>
        <dbReference type="Pfam" id="PF12850"/>
    </source>
</evidence>
<dbReference type="PANTHER" id="PTHR11124">
    <property type="entry name" value="VACUOLAR SORTING PROTEIN VPS29"/>
    <property type="match status" value="1"/>
</dbReference>
<dbReference type="eggNOG" id="COG0622">
    <property type="taxonomic scope" value="Bacteria"/>
</dbReference>
<dbReference type="InterPro" id="IPR024654">
    <property type="entry name" value="Calcineurin-like_PHP_lpxH"/>
</dbReference>
<dbReference type="AlphaFoldDB" id="A8H9Y2"/>
<evidence type="ECO:0000256" key="1">
    <source>
        <dbReference type="ARBA" id="ARBA00008950"/>
    </source>
</evidence>
<feature type="domain" description="Calcineurin-like phosphoesterase" evidence="3">
    <location>
        <begin position="1"/>
        <end position="161"/>
    </location>
</feature>
<name>A8H9Y2_SHEPA</name>
<proteinExistence type="inferred from homology"/>
<dbReference type="Pfam" id="PF12850">
    <property type="entry name" value="Metallophos_2"/>
    <property type="match status" value="1"/>
</dbReference>
<keyword evidence="5" id="KW-1185">Reference proteome</keyword>